<dbReference type="PANTHER" id="PTHR30026:SF23">
    <property type="entry name" value="TO APRF-PUTATIVE OUTER MEMBRANE EFFLUX PROTEIN OR SECRETED ALKALINE PHOSPHATASE-RELATED"/>
    <property type="match status" value="1"/>
</dbReference>
<keyword evidence="11" id="KW-1185">Reference proteome</keyword>
<feature type="chain" id="PRO_5022703135" evidence="9">
    <location>
        <begin position="22"/>
        <end position="734"/>
    </location>
</feature>
<organism evidence="10 11">
    <name type="scientific">Bythopirellula polymerisocia</name>
    <dbReference type="NCBI Taxonomy" id="2528003"/>
    <lineage>
        <taxon>Bacteria</taxon>
        <taxon>Pseudomonadati</taxon>
        <taxon>Planctomycetota</taxon>
        <taxon>Planctomycetia</taxon>
        <taxon>Pirellulales</taxon>
        <taxon>Lacipirellulaceae</taxon>
        <taxon>Bythopirellula</taxon>
    </lineage>
</organism>
<evidence type="ECO:0000256" key="3">
    <source>
        <dbReference type="ARBA" id="ARBA00022448"/>
    </source>
</evidence>
<evidence type="ECO:0000256" key="1">
    <source>
        <dbReference type="ARBA" id="ARBA00004442"/>
    </source>
</evidence>
<evidence type="ECO:0000256" key="4">
    <source>
        <dbReference type="ARBA" id="ARBA00022452"/>
    </source>
</evidence>
<dbReference type="PROSITE" id="PS51257">
    <property type="entry name" value="PROKAR_LIPOPROTEIN"/>
    <property type="match status" value="1"/>
</dbReference>
<proteinExistence type="inferred from homology"/>
<evidence type="ECO:0000256" key="6">
    <source>
        <dbReference type="ARBA" id="ARBA00023136"/>
    </source>
</evidence>
<keyword evidence="9" id="KW-0732">Signal</keyword>
<protein>
    <submittedName>
        <fullName evidence="10">Outer membrane efflux protein</fullName>
    </submittedName>
</protein>
<dbReference type="PANTHER" id="PTHR30026">
    <property type="entry name" value="OUTER MEMBRANE PROTEIN TOLC"/>
    <property type="match status" value="1"/>
</dbReference>
<gene>
    <name evidence="10" type="ORF">Pla144_22080</name>
</gene>
<dbReference type="GO" id="GO:0009279">
    <property type="term" value="C:cell outer membrane"/>
    <property type="evidence" value="ECO:0007669"/>
    <property type="project" value="UniProtKB-SubCell"/>
</dbReference>
<dbReference type="Gene3D" id="1.20.1600.10">
    <property type="entry name" value="Outer membrane efflux proteins (OEP)"/>
    <property type="match status" value="1"/>
</dbReference>
<dbReference type="SUPFAM" id="SSF56954">
    <property type="entry name" value="Outer membrane efflux proteins (OEP)"/>
    <property type="match status" value="1"/>
</dbReference>
<dbReference type="RefSeq" id="WP_146450646.1">
    <property type="nucleotide sequence ID" value="NZ_SJPS01000003.1"/>
</dbReference>
<evidence type="ECO:0000256" key="8">
    <source>
        <dbReference type="SAM" id="MobiDB-lite"/>
    </source>
</evidence>
<keyword evidence="7" id="KW-0998">Cell outer membrane</keyword>
<dbReference type="GO" id="GO:0015562">
    <property type="term" value="F:efflux transmembrane transporter activity"/>
    <property type="evidence" value="ECO:0007669"/>
    <property type="project" value="InterPro"/>
</dbReference>
<comment type="subcellular location">
    <subcellularLocation>
        <location evidence="1">Cell outer membrane</location>
    </subcellularLocation>
</comment>
<keyword evidence="6" id="KW-0472">Membrane</keyword>
<dbReference type="OrthoDB" id="229865at2"/>
<accession>A0A5C6CU97</accession>
<keyword evidence="5" id="KW-0812">Transmembrane</keyword>
<dbReference type="InterPro" id="IPR051906">
    <property type="entry name" value="TolC-like"/>
</dbReference>
<feature type="signal peptide" evidence="9">
    <location>
        <begin position="1"/>
        <end position="21"/>
    </location>
</feature>
<comment type="similarity">
    <text evidence="2">Belongs to the outer membrane factor (OMF) (TC 1.B.17) family.</text>
</comment>
<evidence type="ECO:0000256" key="2">
    <source>
        <dbReference type="ARBA" id="ARBA00007613"/>
    </source>
</evidence>
<evidence type="ECO:0000256" key="5">
    <source>
        <dbReference type="ARBA" id="ARBA00022692"/>
    </source>
</evidence>
<name>A0A5C6CU97_9BACT</name>
<dbReference type="GO" id="GO:1990281">
    <property type="term" value="C:efflux pump complex"/>
    <property type="evidence" value="ECO:0007669"/>
    <property type="project" value="TreeGrafter"/>
</dbReference>
<dbReference type="Pfam" id="PF02321">
    <property type="entry name" value="OEP"/>
    <property type="match status" value="1"/>
</dbReference>
<dbReference type="EMBL" id="SJPS01000003">
    <property type="protein sequence ID" value="TWU27435.1"/>
    <property type="molecule type" value="Genomic_DNA"/>
</dbReference>
<evidence type="ECO:0000256" key="7">
    <source>
        <dbReference type="ARBA" id="ARBA00023237"/>
    </source>
</evidence>
<dbReference type="InterPro" id="IPR003423">
    <property type="entry name" value="OMP_efflux"/>
</dbReference>
<dbReference type="GO" id="GO:0015288">
    <property type="term" value="F:porin activity"/>
    <property type="evidence" value="ECO:0007669"/>
    <property type="project" value="TreeGrafter"/>
</dbReference>
<evidence type="ECO:0000313" key="11">
    <source>
        <dbReference type="Proteomes" id="UP000318437"/>
    </source>
</evidence>
<comment type="caution">
    <text evidence="10">The sequence shown here is derived from an EMBL/GenBank/DDBJ whole genome shotgun (WGS) entry which is preliminary data.</text>
</comment>
<keyword evidence="4" id="KW-1134">Transmembrane beta strand</keyword>
<evidence type="ECO:0000313" key="10">
    <source>
        <dbReference type="EMBL" id="TWU27435.1"/>
    </source>
</evidence>
<keyword evidence="3" id="KW-0813">Transport</keyword>
<dbReference type="AlphaFoldDB" id="A0A5C6CU97"/>
<dbReference type="Proteomes" id="UP000318437">
    <property type="component" value="Unassembled WGS sequence"/>
</dbReference>
<evidence type="ECO:0000256" key="9">
    <source>
        <dbReference type="SAM" id="SignalP"/>
    </source>
</evidence>
<feature type="region of interest" description="Disordered" evidence="8">
    <location>
        <begin position="658"/>
        <end position="734"/>
    </location>
</feature>
<reference evidence="10 11" key="1">
    <citation type="submission" date="2019-02" db="EMBL/GenBank/DDBJ databases">
        <title>Deep-cultivation of Planctomycetes and their phenomic and genomic characterization uncovers novel biology.</title>
        <authorList>
            <person name="Wiegand S."/>
            <person name="Jogler M."/>
            <person name="Boedeker C."/>
            <person name="Pinto D."/>
            <person name="Vollmers J."/>
            <person name="Rivas-Marin E."/>
            <person name="Kohn T."/>
            <person name="Peeters S.H."/>
            <person name="Heuer A."/>
            <person name="Rast P."/>
            <person name="Oberbeckmann S."/>
            <person name="Bunk B."/>
            <person name="Jeske O."/>
            <person name="Meyerdierks A."/>
            <person name="Storesund J.E."/>
            <person name="Kallscheuer N."/>
            <person name="Luecker S."/>
            <person name="Lage O.M."/>
            <person name="Pohl T."/>
            <person name="Merkel B.J."/>
            <person name="Hornburger P."/>
            <person name="Mueller R.-W."/>
            <person name="Bruemmer F."/>
            <person name="Labrenz M."/>
            <person name="Spormann A.M."/>
            <person name="Op Den Camp H."/>
            <person name="Overmann J."/>
            <person name="Amann R."/>
            <person name="Jetten M.S.M."/>
            <person name="Mascher T."/>
            <person name="Medema M.H."/>
            <person name="Devos D.P."/>
            <person name="Kaster A.-K."/>
            <person name="Ovreas L."/>
            <person name="Rohde M."/>
            <person name="Galperin M.Y."/>
            <person name="Jogler C."/>
        </authorList>
    </citation>
    <scope>NUCLEOTIDE SEQUENCE [LARGE SCALE GENOMIC DNA]</scope>
    <source>
        <strain evidence="10 11">Pla144</strain>
    </source>
</reference>
<sequence length="734" mass="82026" precursor="true">MSIFFRSQLALIPLCLLAVLAGCRSRRDCTFKATVSDDCYRAVATEIEYPVTQCSSMSEDWATLEPLSLTSTEQPDYWDVKLENVVQMALSQSKVFRDLGGVLLRAPATVETYWDPAIRETDPRFGVDAALSAFDAQFSTSIYGEKNDRALNNEFFGGGTRLLNQDAIVFQSQIAKQAVTGTKFAFRHNIDYDANNAPSNLFPSAWNVNFETEFRHPLLQGNGMEYNRIAGPTNIPGLYNGVLIARVNTDIELAEFEIGVRDLVSNIENAYWDLYYAYRDLETKVAARDAALETWRRIHALYESGRRGGEAEKEAQAREQFFRFQEEVQNALSGLLIDGTRTDNGSGGGTFRGNGGVQVAERRLRRLIGLPPSDGRLLRPADEPLTAPVDFDWTESTREAVLRRAELRRQRFETRRFELESIASRNHLLPQLDTVGRYRWRGFGNDLLDPDNNGVGPFDNAYNNLTGGDFQEWQLGVELNVPLGYRRGYAAVKNAELQLCRARALLREQEHQVLHNLAGAVAELKRAYVVSQTTFNRLDAARQQLAAVQAAFNADKAPLDLLLEAQRQLANSETRYFRSLAEYAVAVKNVHYAKGTLLDYDGVYLSEGGWPMAAYQDAAVRESLRGRPREINYASSFAPRVAYGPYEQRIDSVHQLPASTEEKSFESELPPEPNPADLQTSVPIWKPNVAAEPIPTGPENGATLAGHSEPDAQVDPVSFSEVTMQSLPEVGEQH</sequence>